<evidence type="ECO:0000313" key="2">
    <source>
        <dbReference type="EMBL" id="MCC9293640.1"/>
    </source>
</evidence>
<proteinExistence type="predicted"/>
<reference evidence="2" key="1">
    <citation type="submission" date="2021-11" db="EMBL/GenBank/DDBJ databases">
        <authorList>
            <person name="Qingchun L."/>
            <person name="Dong Z."/>
            <person name="Zongwei Q."/>
            <person name="Jia Z."/>
            <person name="Duotao L."/>
        </authorList>
    </citation>
    <scope>NUCLEOTIDE SEQUENCE</scope>
    <source>
        <strain evidence="2">WLY-B-L2</strain>
    </source>
</reference>
<keyword evidence="1" id="KW-0472">Membrane</keyword>
<feature type="transmembrane region" description="Helical" evidence="1">
    <location>
        <begin position="367"/>
        <end position="383"/>
    </location>
</feature>
<accession>A0ABS8N1K2</accession>
<dbReference type="Proteomes" id="UP001165422">
    <property type="component" value="Unassembled WGS sequence"/>
</dbReference>
<protein>
    <submittedName>
        <fullName evidence="2">Uncharacterized protein</fullName>
    </submittedName>
</protein>
<evidence type="ECO:0000256" key="1">
    <source>
        <dbReference type="SAM" id="Phobius"/>
    </source>
</evidence>
<dbReference type="EMBL" id="JAJJPB010000001">
    <property type="protein sequence ID" value="MCC9293640.1"/>
    <property type="molecule type" value="Genomic_DNA"/>
</dbReference>
<dbReference type="Pfam" id="PF19991">
    <property type="entry name" value="HMA_2"/>
    <property type="match status" value="1"/>
</dbReference>
<name>A0ABS8N1K2_9CLOT</name>
<sequence length="426" mass="48442">MGAAGIDIIKIISSLPGRVRVNVKGLLKNEQRILRVRSGLTRYDSILSFHVSKNTGNVLIYYNENEIDENKIVVIIEKAFNGPEVAAVENIDKSSLLKTLIDAVNPFFLFKKKLSEQVYRDEYSISSKILKISMGIAAIVFVFTGNVINTISIFVLSYPGILFGVRASSYYYASVKLNMENIYLKDNTSMSFLSNVNTLLIEDDIFRNGFNERDMDIMNLNEYEIQKLVILGKLDDPINDNMKLIIDNIRMLGINNIFIIGNSEDGIIRYIGYVLGIEVLDKNDLDGKKNCLITDKSDSNTILIVTGKFPENELSYMCSDCVICLYNELSSLKADINLKYSSMDKLILLIKLGYFCREVNVQVENTAITLNILGILLAVLNYLTPLYSIIYYILNTLLMVLILKLKFDFYESFNKIPYIKLRYLTN</sequence>
<keyword evidence="1" id="KW-1133">Transmembrane helix</keyword>
<keyword evidence="1" id="KW-0812">Transmembrane</keyword>
<keyword evidence="3" id="KW-1185">Reference proteome</keyword>
<organism evidence="2 3">
    <name type="scientific">Clostridium aromativorans</name>
    <dbReference type="NCBI Taxonomy" id="2836848"/>
    <lineage>
        <taxon>Bacteria</taxon>
        <taxon>Bacillati</taxon>
        <taxon>Bacillota</taxon>
        <taxon>Clostridia</taxon>
        <taxon>Eubacteriales</taxon>
        <taxon>Clostridiaceae</taxon>
        <taxon>Clostridium</taxon>
    </lineage>
</organism>
<evidence type="ECO:0000313" key="3">
    <source>
        <dbReference type="Proteomes" id="UP001165422"/>
    </source>
</evidence>
<dbReference type="RefSeq" id="WP_179978117.1">
    <property type="nucleotide sequence ID" value="NZ_JAJJPB010000001.1"/>
</dbReference>
<comment type="caution">
    <text evidence="2">The sequence shown here is derived from an EMBL/GenBank/DDBJ whole genome shotgun (WGS) entry which is preliminary data.</text>
</comment>
<gene>
    <name evidence="2" type="ORF">LN736_01965</name>
</gene>
<feature type="transmembrane region" description="Helical" evidence="1">
    <location>
        <begin position="129"/>
        <end position="148"/>
    </location>
</feature>